<evidence type="ECO:0000256" key="1">
    <source>
        <dbReference type="ARBA" id="ARBA00004967"/>
    </source>
</evidence>
<evidence type="ECO:0000256" key="4">
    <source>
        <dbReference type="ARBA" id="ARBA00022571"/>
    </source>
</evidence>
<dbReference type="Pfam" id="PF20979">
    <property type="entry name" value="Arginosuc_syn_C"/>
    <property type="match status" value="1"/>
</dbReference>
<keyword evidence="6 9" id="KW-0028">Amino-acid biosynthesis</keyword>
<dbReference type="InterPro" id="IPR001518">
    <property type="entry name" value="Arginosuc_synth"/>
</dbReference>
<feature type="domain" description="Arginosuccinate synthase C-terminal" evidence="11">
    <location>
        <begin position="179"/>
        <end position="398"/>
    </location>
</feature>
<comment type="subunit">
    <text evidence="2 9">Homotetramer.</text>
</comment>
<dbReference type="SUPFAM" id="SSF52402">
    <property type="entry name" value="Adenine nucleotide alpha hydrolases-like"/>
    <property type="match status" value="1"/>
</dbReference>
<dbReference type="Gene3D" id="3.90.1260.10">
    <property type="entry name" value="Argininosuccinate synthetase, chain A, domain 2"/>
    <property type="match status" value="1"/>
</dbReference>
<dbReference type="SUPFAM" id="SSF69864">
    <property type="entry name" value="Argininosuccinate synthetase, C-terminal domain"/>
    <property type="match status" value="1"/>
</dbReference>
<dbReference type="NCBIfam" id="TIGR00032">
    <property type="entry name" value="argG"/>
    <property type="match status" value="1"/>
</dbReference>
<dbReference type="PANTHER" id="PTHR11587:SF2">
    <property type="entry name" value="ARGININOSUCCINATE SYNTHASE"/>
    <property type="match status" value="1"/>
</dbReference>
<reference evidence="13" key="1">
    <citation type="submission" date="2017-08" db="EMBL/GenBank/DDBJ databases">
        <title>A dynamic microbial community with high functional redundancy inhabits the cold, oxic subseafloor aquifer.</title>
        <authorList>
            <person name="Tully B.J."/>
            <person name="Wheat C.G."/>
            <person name="Glazer B.T."/>
            <person name="Huber J.A."/>
        </authorList>
    </citation>
    <scope>NUCLEOTIDE SEQUENCE [LARGE SCALE GENOMIC DNA]</scope>
</reference>
<name>A0A2A4T1D7_9DELT</name>
<dbReference type="PANTHER" id="PTHR11587">
    <property type="entry name" value="ARGININOSUCCINATE SYNTHASE"/>
    <property type="match status" value="1"/>
</dbReference>
<dbReference type="InterPro" id="IPR018223">
    <property type="entry name" value="Arginosuc_synth_CS"/>
</dbReference>
<dbReference type="UniPathway" id="UPA00068">
    <property type="reaction ID" value="UER00113"/>
</dbReference>
<dbReference type="FunFam" id="3.40.50.620:FF:000019">
    <property type="entry name" value="Argininosuccinate synthase"/>
    <property type="match status" value="1"/>
</dbReference>
<feature type="binding site" evidence="9">
    <location>
        <position position="123"/>
    </location>
    <ligand>
        <name>L-citrulline</name>
        <dbReference type="ChEBI" id="CHEBI:57743"/>
    </ligand>
</feature>
<feature type="binding site" evidence="9">
    <location>
        <position position="124"/>
    </location>
    <ligand>
        <name>L-aspartate</name>
        <dbReference type="ChEBI" id="CHEBI:29991"/>
    </ligand>
</feature>
<keyword evidence="9" id="KW-0963">Cytoplasm</keyword>
<keyword evidence="8 9" id="KW-0067">ATP-binding</keyword>
<keyword evidence="5 9" id="KW-0436">Ligase</keyword>
<sequence length="405" mass="45073">MEKEKVVLAYSGGLDTSVIVRWLADEGYDVIALCLDLGQGVEDLEEIRKKGFKAGAKEVIVENVIEEFVSDYVLPSIQMNALYEGVYLLGTALARPLIVKQQMECAKKYGATVVSHGATGKGNDQVRFEIGYYSLDPEIKVVAPWKIKKFYQAYPGRQELIEYAQKYDIPVKATKDQPWSSDENLLHISFEAGMLEDPWTKPLKEMFELSVSPEDAPDEVTELLIDFEDGVPVTLNGEAMKPGVLLKALNDIGGANGVGRVDLVESRYVGMKSRGVYETPGGTVLLAAHRAIESITLTRDVLDLKENLMPRFASLAYNGYWFSPQMKLLLNLIKESQEGVTGTVRLELYKGNVTITGRKSPNSLYDADIASMEKDQGTYNIDDANGFIRLNALPLQIYHKARQKK</sequence>
<evidence type="ECO:0000256" key="7">
    <source>
        <dbReference type="ARBA" id="ARBA00022741"/>
    </source>
</evidence>
<feature type="binding site" evidence="9">
    <location>
        <position position="117"/>
    </location>
    <ligand>
        <name>ATP</name>
        <dbReference type="ChEBI" id="CHEBI:30616"/>
    </ligand>
</feature>
<comment type="catalytic activity">
    <reaction evidence="9">
        <text>L-citrulline + L-aspartate + ATP = 2-(N(omega)-L-arginino)succinate + AMP + diphosphate + H(+)</text>
        <dbReference type="Rhea" id="RHEA:10932"/>
        <dbReference type="ChEBI" id="CHEBI:15378"/>
        <dbReference type="ChEBI" id="CHEBI:29991"/>
        <dbReference type="ChEBI" id="CHEBI:30616"/>
        <dbReference type="ChEBI" id="CHEBI:33019"/>
        <dbReference type="ChEBI" id="CHEBI:57472"/>
        <dbReference type="ChEBI" id="CHEBI:57743"/>
        <dbReference type="ChEBI" id="CHEBI:456215"/>
        <dbReference type="EC" id="6.3.4.5"/>
    </reaction>
</comment>
<comment type="similarity">
    <text evidence="9">Belongs to the argininosuccinate synthase family. Type 1 subfamily.</text>
</comment>
<evidence type="ECO:0000256" key="2">
    <source>
        <dbReference type="ARBA" id="ARBA00011881"/>
    </source>
</evidence>
<dbReference type="EC" id="6.3.4.5" evidence="3 9"/>
<dbReference type="PROSITE" id="PS00564">
    <property type="entry name" value="ARGININOSUCCIN_SYN_1"/>
    <property type="match status" value="1"/>
</dbReference>
<dbReference type="InterPro" id="IPR048267">
    <property type="entry name" value="Arginosuc_syn_N"/>
</dbReference>
<evidence type="ECO:0000313" key="13">
    <source>
        <dbReference type="Proteomes" id="UP000218113"/>
    </source>
</evidence>
<feature type="domain" description="Arginosuccinate synthase-like N-terminal" evidence="10">
    <location>
        <begin position="5"/>
        <end position="170"/>
    </location>
</feature>
<feature type="binding site" evidence="9">
    <location>
        <position position="265"/>
    </location>
    <ligand>
        <name>L-citrulline</name>
        <dbReference type="ChEBI" id="CHEBI:57743"/>
    </ligand>
</feature>
<comment type="caution">
    <text evidence="12">The sequence shown here is derived from an EMBL/GenBank/DDBJ whole genome shotgun (WGS) entry which is preliminary data.</text>
</comment>
<dbReference type="GO" id="GO:0006526">
    <property type="term" value="P:L-arginine biosynthetic process"/>
    <property type="evidence" value="ECO:0007669"/>
    <property type="project" value="UniProtKB-UniRule"/>
</dbReference>
<feature type="binding site" evidence="9">
    <location>
        <position position="123"/>
    </location>
    <ligand>
        <name>L-aspartate</name>
        <dbReference type="ChEBI" id="CHEBI:29991"/>
    </ligand>
</feature>
<evidence type="ECO:0000256" key="8">
    <source>
        <dbReference type="ARBA" id="ARBA00022840"/>
    </source>
</evidence>
<dbReference type="GO" id="GO:0000053">
    <property type="term" value="P:argininosuccinate metabolic process"/>
    <property type="evidence" value="ECO:0007669"/>
    <property type="project" value="TreeGrafter"/>
</dbReference>
<dbReference type="InterPro" id="IPR048268">
    <property type="entry name" value="Arginosuc_syn_C"/>
</dbReference>
<protein>
    <recommendedName>
        <fullName evidence="3 9">Argininosuccinate synthase</fullName>
        <ecNumber evidence="3 9">6.3.4.5</ecNumber>
    </recommendedName>
    <alternativeName>
        <fullName evidence="9">Citrulline--aspartate ligase</fullName>
    </alternativeName>
</protein>
<evidence type="ECO:0000259" key="10">
    <source>
        <dbReference type="Pfam" id="PF00764"/>
    </source>
</evidence>
<dbReference type="PROSITE" id="PS00565">
    <property type="entry name" value="ARGININOSUCCIN_SYN_2"/>
    <property type="match status" value="1"/>
</dbReference>
<comment type="caution">
    <text evidence="9">Lacks conserved residue(s) required for the propagation of feature annotation.</text>
</comment>
<feature type="binding site" evidence="9">
    <location>
        <position position="277"/>
    </location>
    <ligand>
        <name>L-citrulline</name>
        <dbReference type="ChEBI" id="CHEBI:57743"/>
    </ligand>
</feature>
<comment type="pathway">
    <text evidence="1 9">Amino-acid biosynthesis; L-arginine biosynthesis; L-arginine from L-ornithine and carbamoyl phosphate: step 2/3.</text>
</comment>
<evidence type="ECO:0000256" key="3">
    <source>
        <dbReference type="ARBA" id="ARBA00012286"/>
    </source>
</evidence>
<dbReference type="HAMAP" id="MF_00005">
    <property type="entry name" value="Arg_succ_synth_type1"/>
    <property type="match status" value="1"/>
</dbReference>
<dbReference type="InterPro" id="IPR014729">
    <property type="entry name" value="Rossmann-like_a/b/a_fold"/>
</dbReference>
<dbReference type="EMBL" id="NVSR01000073">
    <property type="protein sequence ID" value="PCI27131.1"/>
    <property type="molecule type" value="Genomic_DNA"/>
</dbReference>
<keyword evidence="7 9" id="KW-0547">Nucleotide-binding</keyword>
<proteinExistence type="inferred from homology"/>
<gene>
    <name evidence="9" type="primary">argG</name>
    <name evidence="12" type="ORF">COB67_09290</name>
</gene>
<dbReference type="FunFam" id="3.90.1260.10:FF:000007">
    <property type="entry name" value="Argininosuccinate synthase"/>
    <property type="match status" value="1"/>
</dbReference>
<keyword evidence="4 9" id="KW-0055">Arginine biosynthesis</keyword>
<comment type="subcellular location">
    <subcellularLocation>
        <location evidence="9">Cytoplasm</location>
    </subcellularLocation>
</comment>
<dbReference type="Gene3D" id="3.40.50.620">
    <property type="entry name" value="HUPs"/>
    <property type="match status" value="1"/>
</dbReference>
<evidence type="ECO:0000256" key="6">
    <source>
        <dbReference type="ARBA" id="ARBA00022605"/>
    </source>
</evidence>
<dbReference type="Pfam" id="PF00764">
    <property type="entry name" value="Arginosuc_synth"/>
    <property type="match status" value="1"/>
</dbReference>
<dbReference type="InterPro" id="IPR024074">
    <property type="entry name" value="AS_cat/multimer_dom_body"/>
</dbReference>
<feature type="binding site" evidence="9">
    <location>
        <position position="180"/>
    </location>
    <ligand>
        <name>L-citrulline</name>
        <dbReference type="ChEBI" id="CHEBI:57743"/>
    </ligand>
</feature>
<dbReference type="GO" id="GO:0005737">
    <property type="term" value="C:cytoplasm"/>
    <property type="evidence" value="ECO:0007669"/>
    <property type="project" value="UniProtKB-SubCell"/>
</dbReference>
<feature type="binding site" evidence="9">
    <location>
        <position position="189"/>
    </location>
    <ligand>
        <name>L-citrulline</name>
        <dbReference type="ChEBI" id="CHEBI:57743"/>
    </ligand>
</feature>
<accession>A0A2A4T1D7</accession>
<feature type="binding site" evidence="9">
    <location>
        <position position="119"/>
    </location>
    <ligand>
        <name>L-aspartate</name>
        <dbReference type="ChEBI" id="CHEBI:29991"/>
    </ligand>
</feature>
<evidence type="ECO:0000256" key="5">
    <source>
        <dbReference type="ARBA" id="ARBA00022598"/>
    </source>
</evidence>
<dbReference type="InterPro" id="IPR023434">
    <property type="entry name" value="Arginosuc_synth_type_1_subfam"/>
</dbReference>
<dbReference type="GO" id="GO:0005524">
    <property type="term" value="F:ATP binding"/>
    <property type="evidence" value="ECO:0007669"/>
    <property type="project" value="UniProtKB-UniRule"/>
</dbReference>
<evidence type="ECO:0000256" key="9">
    <source>
        <dbReference type="HAMAP-Rule" id="MF_00005"/>
    </source>
</evidence>
<evidence type="ECO:0000259" key="11">
    <source>
        <dbReference type="Pfam" id="PF20979"/>
    </source>
</evidence>
<feature type="binding site" evidence="9">
    <location>
        <position position="127"/>
    </location>
    <ligand>
        <name>L-citrulline</name>
        <dbReference type="ChEBI" id="CHEBI:57743"/>
    </ligand>
</feature>
<organism evidence="12 13">
    <name type="scientific">SAR324 cluster bacterium</name>
    <dbReference type="NCBI Taxonomy" id="2024889"/>
    <lineage>
        <taxon>Bacteria</taxon>
        <taxon>Deltaproteobacteria</taxon>
        <taxon>SAR324 cluster</taxon>
    </lineage>
</organism>
<dbReference type="GO" id="GO:0004055">
    <property type="term" value="F:argininosuccinate synthase activity"/>
    <property type="evidence" value="ECO:0007669"/>
    <property type="project" value="UniProtKB-UniRule"/>
</dbReference>
<dbReference type="NCBIfam" id="NF001770">
    <property type="entry name" value="PRK00509.1"/>
    <property type="match status" value="1"/>
</dbReference>
<feature type="binding site" evidence="9">
    <location>
        <position position="87"/>
    </location>
    <ligand>
        <name>L-citrulline</name>
        <dbReference type="ChEBI" id="CHEBI:57743"/>
    </ligand>
</feature>
<evidence type="ECO:0000313" key="12">
    <source>
        <dbReference type="EMBL" id="PCI27131.1"/>
    </source>
</evidence>
<dbReference type="Proteomes" id="UP000218113">
    <property type="component" value="Unassembled WGS sequence"/>
</dbReference>
<dbReference type="AlphaFoldDB" id="A0A2A4T1D7"/>
<dbReference type="CDD" id="cd01999">
    <property type="entry name" value="ASS"/>
    <property type="match status" value="1"/>
</dbReference>
<dbReference type="GO" id="GO:0000050">
    <property type="term" value="P:urea cycle"/>
    <property type="evidence" value="ECO:0007669"/>
    <property type="project" value="TreeGrafter"/>
</dbReference>
<feature type="binding site" evidence="9">
    <location>
        <begin position="9"/>
        <end position="17"/>
    </location>
    <ligand>
        <name>ATP</name>
        <dbReference type="ChEBI" id="CHEBI:30616"/>
    </ligand>
</feature>